<dbReference type="InterPro" id="IPR000917">
    <property type="entry name" value="Sulfatase_N"/>
</dbReference>
<comment type="similarity">
    <text evidence="1">Belongs to the sulfatase family.</text>
</comment>
<dbReference type="eggNOG" id="COG3119">
    <property type="taxonomic scope" value="Bacteria"/>
</dbReference>
<feature type="chain" id="PRO_5002974184" evidence="5">
    <location>
        <begin position="30"/>
        <end position="487"/>
    </location>
</feature>
<keyword evidence="5" id="KW-0732">Signal</keyword>
<dbReference type="PROSITE" id="PS00149">
    <property type="entry name" value="SULFATASE_2"/>
    <property type="match status" value="1"/>
</dbReference>
<dbReference type="EMBL" id="CP001678">
    <property type="protein sequence ID" value="ACT60254.1"/>
    <property type="molecule type" value="Genomic_DNA"/>
</dbReference>
<dbReference type="InterPro" id="IPR050738">
    <property type="entry name" value="Sulfatase"/>
</dbReference>
<evidence type="ECO:0000313" key="8">
    <source>
        <dbReference type="Proteomes" id="UP000002745"/>
    </source>
</evidence>
<organism evidence="7 8">
    <name type="scientific">Hirschia baltica (strain ATCC 49814 / DSM 5838 / IFAM 1418)</name>
    <dbReference type="NCBI Taxonomy" id="582402"/>
    <lineage>
        <taxon>Bacteria</taxon>
        <taxon>Pseudomonadati</taxon>
        <taxon>Pseudomonadota</taxon>
        <taxon>Alphaproteobacteria</taxon>
        <taxon>Hyphomonadales</taxon>
        <taxon>Hyphomonadaceae</taxon>
        <taxon>Hirschia</taxon>
    </lineage>
</organism>
<dbReference type="PANTHER" id="PTHR42693">
    <property type="entry name" value="ARYLSULFATASE FAMILY MEMBER"/>
    <property type="match status" value="1"/>
</dbReference>
<dbReference type="InterPro" id="IPR017850">
    <property type="entry name" value="Alkaline_phosphatase_core_sf"/>
</dbReference>
<evidence type="ECO:0000256" key="4">
    <source>
        <dbReference type="ARBA" id="ARBA00022837"/>
    </source>
</evidence>
<feature type="domain" description="Sulfatase N-terminal" evidence="6">
    <location>
        <begin position="55"/>
        <end position="369"/>
    </location>
</feature>
<dbReference type="GO" id="GO:0046872">
    <property type="term" value="F:metal ion binding"/>
    <property type="evidence" value="ECO:0007669"/>
    <property type="project" value="UniProtKB-KW"/>
</dbReference>
<dbReference type="KEGG" id="hba:Hbal_2579"/>
<evidence type="ECO:0000256" key="5">
    <source>
        <dbReference type="SAM" id="SignalP"/>
    </source>
</evidence>
<name>C6XP74_HIRBI</name>
<dbReference type="STRING" id="582402.Hbal_2579"/>
<dbReference type="AlphaFoldDB" id="C6XP74"/>
<dbReference type="Gene3D" id="3.30.1120.10">
    <property type="match status" value="1"/>
</dbReference>
<evidence type="ECO:0000256" key="2">
    <source>
        <dbReference type="ARBA" id="ARBA00022723"/>
    </source>
</evidence>
<dbReference type="PROSITE" id="PS51257">
    <property type="entry name" value="PROKAR_LIPOPROTEIN"/>
    <property type="match status" value="1"/>
</dbReference>
<dbReference type="SUPFAM" id="SSF53649">
    <property type="entry name" value="Alkaline phosphatase-like"/>
    <property type="match status" value="1"/>
</dbReference>
<reference evidence="8" key="1">
    <citation type="journal article" date="2011" name="J. Bacteriol.">
        <title>Genome sequences of eight morphologically diverse alphaproteobacteria.</title>
        <authorList>
            <consortium name="US DOE Joint Genome Institute"/>
            <person name="Brown P.J."/>
            <person name="Kysela D.T."/>
            <person name="Buechlein A."/>
            <person name="Hemmerich C."/>
            <person name="Brun Y.V."/>
        </authorList>
    </citation>
    <scope>NUCLEOTIDE SEQUENCE [LARGE SCALE GENOMIC DNA]</scope>
    <source>
        <strain evidence="8">ATCC 49814 / DSM 5838 / IFAM 1418</strain>
    </source>
</reference>
<evidence type="ECO:0000313" key="7">
    <source>
        <dbReference type="EMBL" id="ACT60254.1"/>
    </source>
</evidence>
<keyword evidence="2" id="KW-0479">Metal-binding</keyword>
<dbReference type="Gene3D" id="3.40.720.10">
    <property type="entry name" value="Alkaline Phosphatase, subunit A"/>
    <property type="match status" value="1"/>
</dbReference>
<proteinExistence type="inferred from homology"/>
<dbReference type="HOGENOM" id="CLU_006332_10_4_5"/>
<dbReference type="Proteomes" id="UP000002745">
    <property type="component" value="Chromosome"/>
</dbReference>
<keyword evidence="3" id="KW-0378">Hydrolase</keyword>
<feature type="signal peptide" evidence="5">
    <location>
        <begin position="1"/>
        <end position="29"/>
    </location>
</feature>
<keyword evidence="8" id="KW-1185">Reference proteome</keyword>
<evidence type="ECO:0000256" key="1">
    <source>
        <dbReference type="ARBA" id="ARBA00008779"/>
    </source>
</evidence>
<evidence type="ECO:0000259" key="6">
    <source>
        <dbReference type="Pfam" id="PF00884"/>
    </source>
</evidence>
<dbReference type="InterPro" id="IPR024607">
    <property type="entry name" value="Sulfatase_CS"/>
</dbReference>
<dbReference type="Pfam" id="PF00884">
    <property type="entry name" value="Sulfatase"/>
    <property type="match status" value="1"/>
</dbReference>
<sequence>MIKSSAKKMTRRHLMFGASALALSSCVSGTSPTSIEATLGTSPASHSNIAQKKRPNIIFIMADDLGYADVSCYGRREYKTPAIDSLAHTGVKFTQAYSNSPVCSATRTSVITGRYQYRLPVGLEEPLTFRDVGLPTTHPTLPGQLKKSGYQTALVGKWHLGALPKYGPLKSGYDHFWGVRGGSVDYFTHDSMAKQNDLWDGEVEIHETEYLTKLIGGKSIELIEKMNENEEPFFMSLHYTAPHWPWEGPEDKTESDRLKQGGPFSLLHLDGGSLETYAAMVTSMDNQIGRLLNKLDELGITEETLIVFTSDNGGERFSDTWPFSGIKTELLEGGLRVPLIIRWPGITKANTTSDQVSMSMDLMPTLLKAGQAAPHPDFPLDGIDLTEALVSERTSTRQIYFRYSNLDQQATRDGDWKYLKIADNTYLFNVANDPKERANLKISHPEIYQRLVQQYEDWNSTMLPLDPQANTHGYNGLMLADHFNPDN</sequence>
<protein>
    <submittedName>
        <fullName evidence="7">Sulfatase</fullName>
    </submittedName>
</protein>
<gene>
    <name evidence="7" type="ordered locus">Hbal_2579</name>
</gene>
<dbReference type="GO" id="GO:0004065">
    <property type="term" value="F:arylsulfatase activity"/>
    <property type="evidence" value="ECO:0007669"/>
    <property type="project" value="TreeGrafter"/>
</dbReference>
<accession>C6XP74</accession>
<dbReference type="PANTHER" id="PTHR42693:SF33">
    <property type="entry name" value="ARYLSULFATASE"/>
    <property type="match status" value="1"/>
</dbReference>
<evidence type="ECO:0000256" key="3">
    <source>
        <dbReference type="ARBA" id="ARBA00022801"/>
    </source>
</evidence>
<keyword evidence="4" id="KW-0106">Calcium</keyword>